<feature type="domain" description="Photolyase/cryptochrome alpha/beta" evidence="1">
    <location>
        <begin position="2"/>
        <end position="62"/>
    </location>
</feature>
<sequence>MNVSVVLFTADLRLHDHPPVRAALDSSPQVVPLFVRDRAVDAAGFAAPNRLAFLSDCLHDLD</sequence>
<name>A0ABV1WJ21_9ACTN</name>
<dbReference type="PROSITE" id="PS51645">
    <property type="entry name" value="PHR_CRY_ALPHA_BETA"/>
    <property type="match status" value="1"/>
</dbReference>
<dbReference type="Proteomes" id="UP001458415">
    <property type="component" value="Unassembled WGS sequence"/>
</dbReference>
<dbReference type="SUPFAM" id="SSF52425">
    <property type="entry name" value="Cryptochrome/photolyase, N-terminal domain"/>
    <property type="match status" value="1"/>
</dbReference>
<proteinExistence type="predicted"/>
<keyword evidence="2" id="KW-0456">Lyase</keyword>
<dbReference type="GO" id="GO:0003904">
    <property type="term" value="F:deoxyribodipyrimidine photo-lyase activity"/>
    <property type="evidence" value="ECO:0007669"/>
    <property type="project" value="UniProtKB-EC"/>
</dbReference>
<reference evidence="2 3" key="1">
    <citation type="submission" date="2024-06" db="EMBL/GenBank/DDBJ databases">
        <title>The Natural Products Discovery Center: Release of the First 8490 Sequenced Strains for Exploring Actinobacteria Biosynthetic Diversity.</title>
        <authorList>
            <person name="Kalkreuter E."/>
            <person name="Kautsar S.A."/>
            <person name="Yang D."/>
            <person name="Bader C.D."/>
            <person name="Teijaro C.N."/>
            <person name="Fluegel L."/>
            <person name="Davis C.M."/>
            <person name="Simpson J.R."/>
            <person name="Lauterbach L."/>
            <person name="Steele A.D."/>
            <person name="Gui C."/>
            <person name="Meng S."/>
            <person name="Li G."/>
            <person name="Viehrig K."/>
            <person name="Ye F."/>
            <person name="Su P."/>
            <person name="Kiefer A.F."/>
            <person name="Nichols A."/>
            <person name="Cepeda A.J."/>
            <person name="Yan W."/>
            <person name="Fan B."/>
            <person name="Jiang Y."/>
            <person name="Adhikari A."/>
            <person name="Zheng C.-J."/>
            <person name="Schuster L."/>
            <person name="Cowan T.M."/>
            <person name="Smanski M.J."/>
            <person name="Chevrette M.G."/>
            <person name="De Carvalho L.P.S."/>
            <person name="Shen B."/>
        </authorList>
    </citation>
    <scope>NUCLEOTIDE SEQUENCE [LARGE SCALE GENOMIC DNA]</scope>
    <source>
        <strain evidence="2 3">NPDC000634</strain>
    </source>
</reference>
<accession>A0ABV1WJ21</accession>
<protein>
    <submittedName>
        <fullName evidence="2">Deoxyribodipyrimidine photo-lyase</fullName>
        <ecNumber evidence="2">4.1.99.3</ecNumber>
    </submittedName>
</protein>
<dbReference type="InterPro" id="IPR006050">
    <property type="entry name" value="DNA_photolyase_N"/>
</dbReference>
<evidence type="ECO:0000313" key="3">
    <source>
        <dbReference type="Proteomes" id="UP001458415"/>
    </source>
</evidence>
<evidence type="ECO:0000313" key="2">
    <source>
        <dbReference type="EMBL" id="MER6984179.1"/>
    </source>
</evidence>
<keyword evidence="3" id="KW-1185">Reference proteome</keyword>
<dbReference type="Gene3D" id="3.40.50.620">
    <property type="entry name" value="HUPs"/>
    <property type="match status" value="1"/>
</dbReference>
<feature type="non-terminal residue" evidence="2">
    <location>
        <position position="62"/>
    </location>
</feature>
<dbReference type="Pfam" id="PF00875">
    <property type="entry name" value="DNA_photolyase"/>
    <property type="match status" value="1"/>
</dbReference>
<organism evidence="2 3">
    <name type="scientific">Streptomyces carpinensis</name>
    <dbReference type="NCBI Taxonomy" id="66369"/>
    <lineage>
        <taxon>Bacteria</taxon>
        <taxon>Bacillati</taxon>
        <taxon>Actinomycetota</taxon>
        <taxon>Actinomycetes</taxon>
        <taxon>Kitasatosporales</taxon>
        <taxon>Streptomycetaceae</taxon>
        <taxon>Streptomyces</taxon>
    </lineage>
</organism>
<gene>
    <name evidence="2" type="ORF">ABT317_46330</name>
</gene>
<dbReference type="EC" id="4.1.99.3" evidence="2"/>
<dbReference type="InterPro" id="IPR014729">
    <property type="entry name" value="Rossmann-like_a/b/a_fold"/>
</dbReference>
<dbReference type="EMBL" id="JBEPCU010001689">
    <property type="protein sequence ID" value="MER6984179.1"/>
    <property type="molecule type" value="Genomic_DNA"/>
</dbReference>
<dbReference type="InterPro" id="IPR036155">
    <property type="entry name" value="Crypto/Photolyase_N_sf"/>
</dbReference>
<evidence type="ECO:0000259" key="1">
    <source>
        <dbReference type="PROSITE" id="PS51645"/>
    </source>
</evidence>
<comment type="caution">
    <text evidence="2">The sequence shown here is derived from an EMBL/GenBank/DDBJ whole genome shotgun (WGS) entry which is preliminary data.</text>
</comment>